<dbReference type="PANTHER" id="PTHR30273:SF2">
    <property type="entry name" value="PROTEIN FECR"/>
    <property type="match status" value="1"/>
</dbReference>
<dbReference type="AlphaFoldDB" id="A0A1R7QG64"/>
<feature type="transmembrane region" description="Helical" evidence="1">
    <location>
        <begin position="93"/>
        <end position="117"/>
    </location>
</feature>
<keyword evidence="1" id="KW-1133">Transmembrane helix</keyword>
<sequence>MNDARHIRKEIALWVIRLNCDNPIERAQVQQEFQAWQKNHPQYLPYFEEFRDFDLEMQSLSHQQNLHGETVEQTFQAIEHEQQKVLSLFNQTVFSFMALSCLGYLSFTYIPFAYYFADYKTATSEVKNIVLEDGSMLTLAPKSAIKVDYTTGQRRIELIQGDIYVDVAKNPARPFIVHTKQADYQALGTRFIINQYTDTSALNMLHSRVQASANLTAQTKPLIVSEGQRIQVDAHGLGKIEAFDAQMFKTSWQMQQIQANELALPDLLNRLNAYHTGYMIFNEKELSQIKITGIINPQQDLVGTLQLIQLQYPQLEFLQIGNYVTYVKIRAS</sequence>
<dbReference type="Pfam" id="PF04773">
    <property type="entry name" value="FecR"/>
    <property type="match status" value="1"/>
</dbReference>
<evidence type="ECO:0000313" key="4">
    <source>
        <dbReference type="Proteomes" id="UP000196240"/>
    </source>
</evidence>
<accession>A0A1R7QG64</accession>
<dbReference type="InterPro" id="IPR012373">
    <property type="entry name" value="Ferrdict_sens_TM"/>
</dbReference>
<protein>
    <submittedName>
        <fullName evidence="3">Fec operon regulator FecR</fullName>
    </submittedName>
</protein>
<name>A0A1R7QG64_ACIJO</name>
<dbReference type="GO" id="GO:0016989">
    <property type="term" value="F:sigma factor antagonist activity"/>
    <property type="evidence" value="ECO:0007669"/>
    <property type="project" value="TreeGrafter"/>
</dbReference>
<keyword evidence="1" id="KW-0472">Membrane</keyword>
<dbReference type="EMBL" id="FUUY01000010">
    <property type="protein sequence ID" value="SJX23171.1"/>
    <property type="molecule type" value="Genomic_DNA"/>
</dbReference>
<gene>
    <name evidence="3" type="ORF">ACNJC6_02827</name>
</gene>
<reference evidence="3 4" key="1">
    <citation type="submission" date="2017-02" db="EMBL/GenBank/DDBJ databases">
        <authorList>
            <person name="Peterson S.W."/>
        </authorList>
    </citation>
    <scope>NUCLEOTIDE SEQUENCE [LARGE SCALE GENOMIC DNA]</scope>
    <source>
        <strain evidence="3">C6</strain>
    </source>
</reference>
<evidence type="ECO:0000256" key="1">
    <source>
        <dbReference type="SAM" id="Phobius"/>
    </source>
</evidence>
<evidence type="ECO:0000259" key="2">
    <source>
        <dbReference type="Pfam" id="PF04773"/>
    </source>
</evidence>
<dbReference type="PIRSF" id="PIRSF018266">
    <property type="entry name" value="FecR"/>
    <property type="match status" value="1"/>
</dbReference>
<feature type="domain" description="FecR protein" evidence="2">
    <location>
        <begin position="118"/>
        <end position="209"/>
    </location>
</feature>
<evidence type="ECO:0000313" key="3">
    <source>
        <dbReference type="EMBL" id="SJX23171.1"/>
    </source>
</evidence>
<dbReference type="Proteomes" id="UP000196240">
    <property type="component" value="Unassembled WGS sequence"/>
</dbReference>
<keyword evidence="1" id="KW-0812">Transmembrane</keyword>
<proteinExistence type="predicted"/>
<dbReference type="InterPro" id="IPR006860">
    <property type="entry name" value="FecR"/>
</dbReference>
<organism evidence="3 4">
    <name type="scientific">Acinetobacter johnsonii</name>
    <dbReference type="NCBI Taxonomy" id="40214"/>
    <lineage>
        <taxon>Bacteria</taxon>
        <taxon>Pseudomonadati</taxon>
        <taxon>Pseudomonadota</taxon>
        <taxon>Gammaproteobacteria</taxon>
        <taxon>Moraxellales</taxon>
        <taxon>Moraxellaceae</taxon>
        <taxon>Acinetobacter</taxon>
    </lineage>
</organism>
<dbReference type="Gene3D" id="2.60.120.1440">
    <property type="match status" value="1"/>
</dbReference>
<dbReference type="PANTHER" id="PTHR30273">
    <property type="entry name" value="PERIPLASMIC SIGNAL SENSOR AND SIGMA FACTOR ACTIVATOR FECR-RELATED"/>
    <property type="match status" value="1"/>
</dbReference>